<dbReference type="HOGENOM" id="CLU_188457_1_0_5"/>
<proteinExistence type="predicted"/>
<dbReference type="Pfam" id="PF09550">
    <property type="entry name" value="Phage_TAC_6"/>
    <property type="match status" value="1"/>
</dbReference>
<reference evidence="2" key="1">
    <citation type="journal article" date="2011" name="J. Bacteriol.">
        <title>Genome sequences of eight morphologically diverse alphaproteobacteria.</title>
        <authorList>
            <consortium name="US DOE Joint Genome Institute"/>
            <person name="Brown P.J."/>
            <person name="Kysela D.T."/>
            <person name="Buechlein A."/>
            <person name="Hemmerich C."/>
            <person name="Brun Y.V."/>
        </authorList>
    </citation>
    <scope>NUCLEOTIDE SEQUENCE [LARGE SCALE GENOMIC DNA]</scope>
    <source>
        <strain evidence="2">ATCC 51888 / DSM 1869 / NCIB 11706 / TK 0415</strain>
    </source>
</reference>
<dbReference type="OrthoDB" id="7582980at2"/>
<dbReference type="EMBL" id="CP002083">
    <property type="protein sequence ID" value="ADJ22932.1"/>
    <property type="molecule type" value="Genomic_DNA"/>
</dbReference>
<organism evidence="1 2">
    <name type="scientific">Hyphomicrobium denitrificans (strain ATCC 51888 / DSM 1869 / NCIMB 11706 / TK 0415)</name>
    <dbReference type="NCBI Taxonomy" id="582899"/>
    <lineage>
        <taxon>Bacteria</taxon>
        <taxon>Pseudomonadati</taxon>
        <taxon>Pseudomonadota</taxon>
        <taxon>Alphaproteobacteria</taxon>
        <taxon>Hyphomicrobiales</taxon>
        <taxon>Hyphomicrobiaceae</taxon>
        <taxon>Hyphomicrobium</taxon>
    </lineage>
</organism>
<name>D8JVP3_HYPDA</name>
<dbReference type="AlphaFoldDB" id="D8JVP3"/>
<dbReference type="eggNOG" id="ENOG5031A0J">
    <property type="taxonomic scope" value="Bacteria"/>
</dbReference>
<dbReference type="Proteomes" id="UP000002033">
    <property type="component" value="Chromosome"/>
</dbReference>
<evidence type="ECO:0008006" key="3">
    <source>
        <dbReference type="Google" id="ProtNLM"/>
    </source>
</evidence>
<protein>
    <recommendedName>
        <fullName evidence="3">Phage tail assembly chaperone</fullName>
    </recommendedName>
</protein>
<dbReference type="InterPro" id="IPR019056">
    <property type="entry name" value="Phage_TAC_6"/>
</dbReference>
<evidence type="ECO:0000313" key="2">
    <source>
        <dbReference type="Proteomes" id="UP000002033"/>
    </source>
</evidence>
<keyword evidence="2" id="KW-1185">Reference proteome</keyword>
<dbReference type="KEGG" id="hdn:Hden_1118"/>
<evidence type="ECO:0000313" key="1">
    <source>
        <dbReference type="EMBL" id="ADJ22932.1"/>
    </source>
</evidence>
<dbReference type="STRING" id="582899.Hden_1118"/>
<gene>
    <name evidence="1" type="ordered locus">Hden_1118</name>
</gene>
<dbReference type="RefSeq" id="WP_013215147.1">
    <property type="nucleotide sequence ID" value="NC_014313.1"/>
</dbReference>
<sequence length="57" mass="6172">METGLGVLGLAPAVFWSLTPRELQAILRGKFGVSSEGAAPTRVQLDALMRQYPDREA</sequence>
<accession>D8JVP3</accession>